<dbReference type="RefSeq" id="WP_070401994.1">
    <property type="nucleotide sequence ID" value="NZ_BJVW01000002.1"/>
</dbReference>
<comment type="subcellular location">
    <subcellularLocation>
        <location evidence="1">Cell membrane</location>
        <topology evidence="1">Multi-pass membrane protein</topology>
    </subcellularLocation>
</comment>
<evidence type="ECO:0000313" key="8">
    <source>
        <dbReference type="Proteomes" id="UP000179145"/>
    </source>
</evidence>
<evidence type="ECO:0000313" key="7">
    <source>
        <dbReference type="EMBL" id="AOX16182.1"/>
    </source>
</evidence>
<keyword evidence="2" id="KW-1003">Cell membrane</keyword>
<dbReference type="KEGG" id="kba:A0U89_02520"/>
<dbReference type="PANTHER" id="PTHR30509:SF9">
    <property type="entry name" value="MULTIDRUG RESISTANCE PROTEIN MDTO"/>
    <property type="match status" value="1"/>
</dbReference>
<sequence length="672" mass="71714">MMDRGDLWLGTSRSHTRLIAGFSRFLARYAIALTPEQLSLSEGLRAAVATGVALAPALLHHNPLEAWIAFACFWTCLTDPGGTKAERLWVLGGFTLAGGVIIGVSSWLSQFGLIPIFAVLIAAGLGSGLARVFSPIVVQLCSLLGCGAVAATGFPEGLAGSLHIAGYFIAGALNAMLFCLVLWPLHPYAPARRAIAAVYRVLETMTTELALGQLRETVHRQAARNAIERARSLAVQLDAGHGNAVMRARMDAALATAERLFTALLAIEHIFETKGPSSQNRALLAALAPACQEAARQTIRLHPSPMAVTLLAEGLATTASSQSGGISELIVVCADAFSTLGSALSQNDAVILRQENNLQRSIRPTRAIWQHAGRLAIALCATEVFCLWQEMEFTYWALIATLLVVQPAGVTTFTRSLERMLGSVLGSVLAAGVAIWFHNVPLLLLMCALLAMAAIAVRAVNYTLLVFFLTGLFVLVAEIVMPGDSIASARANGNIVGSIIGLICVIIFWPERSGSDLDRLLHQAIALNLEYAALVLRGESDATARARTDAVQRVAGVATIKAEFAQGGLPLLGGLTGGGATGQRGEHIRNVLRALRRLSGEATLLRFDIETGVREPDFEQSVLLEREAQRLKNEEPDSLQRAERAVAEGKMFDLVAQAGRRLDQPEIGQLPA</sequence>
<dbReference type="InterPro" id="IPR049453">
    <property type="entry name" value="Memb_transporter_dom"/>
</dbReference>
<dbReference type="EMBL" id="CP014674">
    <property type="protein sequence ID" value="AOX16182.1"/>
    <property type="molecule type" value="Genomic_DNA"/>
</dbReference>
<protein>
    <submittedName>
        <fullName evidence="7">Uncharacterized protein</fullName>
    </submittedName>
</protein>
<evidence type="ECO:0000256" key="4">
    <source>
        <dbReference type="ARBA" id="ARBA00022989"/>
    </source>
</evidence>
<dbReference type="PANTHER" id="PTHR30509">
    <property type="entry name" value="P-HYDROXYBENZOIC ACID EFFLUX PUMP SUBUNIT-RELATED"/>
    <property type="match status" value="1"/>
</dbReference>
<dbReference type="STRING" id="153496.A0U89_02520"/>
<keyword evidence="3" id="KW-0812">Transmembrane</keyword>
<dbReference type="OrthoDB" id="7491335at2"/>
<evidence type="ECO:0000256" key="6">
    <source>
        <dbReference type="ARBA" id="ARBA00043993"/>
    </source>
</evidence>
<dbReference type="GO" id="GO:0005886">
    <property type="term" value="C:plasma membrane"/>
    <property type="evidence" value="ECO:0007669"/>
    <property type="project" value="UniProtKB-SubCell"/>
</dbReference>
<evidence type="ECO:0000256" key="5">
    <source>
        <dbReference type="ARBA" id="ARBA00023136"/>
    </source>
</evidence>
<proteinExistence type="inferred from homology"/>
<gene>
    <name evidence="7" type="ORF">A0U89_02520</name>
</gene>
<evidence type="ECO:0000256" key="1">
    <source>
        <dbReference type="ARBA" id="ARBA00004651"/>
    </source>
</evidence>
<name>A0A1D8UR96_9PROT</name>
<reference evidence="7 8" key="1">
    <citation type="journal article" date="2016" name="Microb. Cell Fact.">
        <title>Dissection of exopolysaccharide biosynthesis in Kozakia baliensis.</title>
        <authorList>
            <person name="Brandt J.U."/>
            <person name="Jakob F."/>
            <person name="Behr J."/>
            <person name="Geissler A.J."/>
            <person name="Vogel R.F."/>
        </authorList>
    </citation>
    <scope>NUCLEOTIDE SEQUENCE [LARGE SCALE GENOMIC DNA]</scope>
    <source>
        <strain evidence="7 8">DSM 14400</strain>
    </source>
</reference>
<comment type="similarity">
    <text evidence="6">Belongs to the YccS/YhfK family.</text>
</comment>
<evidence type="ECO:0000256" key="2">
    <source>
        <dbReference type="ARBA" id="ARBA00022475"/>
    </source>
</evidence>
<keyword evidence="8" id="KW-1185">Reference proteome</keyword>
<organism evidence="7 8">
    <name type="scientific">Kozakia baliensis</name>
    <dbReference type="NCBI Taxonomy" id="153496"/>
    <lineage>
        <taxon>Bacteria</taxon>
        <taxon>Pseudomonadati</taxon>
        <taxon>Pseudomonadota</taxon>
        <taxon>Alphaproteobacteria</taxon>
        <taxon>Acetobacterales</taxon>
        <taxon>Acetobacteraceae</taxon>
        <taxon>Kozakia</taxon>
    </lineage>
</organism>
<dbReference type="Proteomes" id="UP000179145">
    <property type="component" value="Chromosome"/>
</dbReference>
<evidence type="ECO:0000256" key="3">
    <source>
        <dbReference type="ARBA" id="ARBA00022692"/>
    </source>
</evidence>
<keyword evidence="4" id="KW-1133">Transmembrane helix</keyword>
<accession>A0A1D8UR96</accession>
<dbReference type="Pfam" id="PF13515">
    <property type="entry name" value="FUSC_2"/>
    <property type="match status" value="1"/>
</dbReference>
<dbReference type="AlphaFoldDB" id="A0A1D8UR96"/>
<keyword evidence="5" id="KW-0472">Membrane</keyword>
<dbReference type="eggNOG" id="COG1289">
    <property type="taxonomic scope" value="Bacteria"/>
</dbReference>